<name>A0A098YTX4_9BACT</name>
<dbReference type="RefSeq" id="WP_008124897.1">
    <property type="nucleotide sequence ID" value="NZ_JRPQ01000088.1"/>
</dbReference>
<dbReference type="InterPro" id="IPR013196">
    <property type="entry name" value="HTH_11"/>
</dbReference>
<evidence type="ECO:0000313" key="3">
    <source>
        <dbReference type="Proteomes" id="UP000029723"/>
    </source>
</evidence>
<organism evidence="2 3">
    <name type="scientific">Hoylesella timonensis S9-PR14</name>
    <dbReference type="NCBI Taxonomy" id="1401062"/>
    <lineage>
        <taxon>Bacteria</taxon>
        <taxon>Pseudomonadati</taxon>
        <taxon>Bacteroidota</taxon>
        <taxon>Bacteroidia</taxon>
        <taxon>Bacteroidales</taxon>
        <taxon>Prevotellaceae</taxon>
        <taxon>Hoylesella</taxon>
    </lineage>
</organism>
<dbReference type="EMBL" id="JRPQ01000088">
    <property type="protein sequence ID" value="KGI22098.1"/>
    <property type="molecule type" value="Genomic_DNA"/>
</dbReference>
<gene>
    <name evidence="2" type="ORF">HMPREF9304_06340</name>
</gene>
<evidence type="ECO:0000259" key="1">
    <source>
        <dbReference type="Pfam" id="PF08279"/>
    </source>
</evidence>
<dbReference type="Pfam" id="PF08279">
    <property type="entry name" value="HTH_11"/>
    <property type="match status" value="1"/>
</dbReference>
<dbReference type="SUPFAM" id="SSF46785">
    <property type="entry name" value="Winged helix' DNA-binding domain"/>
    <property type="match status" value="1"/>
</dbReference>
<comment type="caution">
    <text evidence="2">The sequence shown here is derived from an EMBL/GenBank/DDBJ whole genome shotgun (WGS) entry which is preliminary data.</text>
</comment>
<protein>
    <submittedName>
        <fullName evidence="2">Transcriptional regulator</fullName>
    </submittedName>
</protein>
<dbReference type="AlphaFoldDB" id="A0A098YTX4"/>
<feature type="domain" description="Helix-turn-helix type 11" evidence="1">
    <location>
        <begin position="10"/>
        <end position="57"/>
    </location>
</feature>
<dbReference type="InterPro" id="IPR036388">
    <property type="entry name" value="WH-like_DNA-bd_sf"/>
</dbReference>
<reference evidence="2 3" key="1">
    <citation type="submission" date="2014-07" db="EMBL/GenBank/DDBJ databases">
        <authorList>
            <person name="McCorrison J."/>
            <person name="Sanka R."/>
            <person name="Torralba M."/>
            <person name="Gillis M."/>
            <person name="Haft D.H."/>
            <person name="Methe B."/>
            <person name="Sutton G."/>
            <person name="Nelson K.E."/>
        </authorList>
    </citation>
    <scope>NUCLEOTIDE SEQUENCE [LARGE SCALE GENOMIC DNA]</scope>
    <source>
        <strain evidence="2 3">S9-PR14</strain>
    </source>
</reference>
<dbReference type="Gene3D" id="1.10.10.10">
    <property type="entry name" value="Winged helix-like DNA-binding domain superfamily/Winged helix DNA-binding domain"/>
    <property type="match status" value="1"/>
</dbReference>
<dbReference type="Proteomes" id="UP000029723">
    <property type="component" value="Unassembled WGS sequence"/>
</dbReference>
<dbReference type="InterPro" id="IPR036390">
    <property type="entry name" value="WH_DNA-bd_sf"/>
</dbReference>
<dbReference type="PROSITE" id="PS52050">
    <property type="entry name" value="WYL"/>
    <property type="match status" value="1"/>
</dbReference>
<sequence>MRLDKFGNELDLLLLLTDNNNYTAQQLADQLHVSRRNLYYYLEYFRRSGFQVVKTGAYYRIDPSSRFFKRLHSNIALTVDEARYLRRLLENSHQKDMMTTLLKTKLDRYYGLEGSFSPTALKRIHQHIRALKEAIASKNVVVLKGYSSPHSRTVSDRMVEPFLLMNDDMDVRCYEIQSGVCKTFKLARIQRIDTMDVFWMNEDKHREVFTDIFMFSGDQKLPIKLRLGQLAYNILIEEYPMAQPYVAPDKDGKHWIFKADMVSYLGIGRFVLGLFHDIEILHDAKFKQYIAQCIEQMQEKMKS</sequence>
<dbReference type="OrthoDB" id="1315521at2"/>
<accession>A0A098YTX4</accession>
<evidence type="ECO:0000313" key="2">
    <source>
        <dbReference type="EMBL" id="KGI22098.1"/>
    </source>
</evidence>
<proteinExistence type="predicted"/>